<evidence type="ECO:0000256" key="1">
    <source>
        <dbReference type="SAM" id="MobiDB-lite"/>
    </source>
</evidence>
<feature type="region of interest" description="Disordered" evidence="1">
    <location>
        <begin position="1"/>
        <end position="119"/>
    </location>
</feature>
<dbReference type="OrthoDB" id="5426471at2759"/>
<accession>A0A2T0FFY7</accession>
<evidence type="ECO:0000313" key="4">
    <source>
        <dbReference type="Proteomes" id="UP000238350"/>
    </source>
</evidence>
<dbReference type="EMBL" id="NDIQ01000001">
    <property type="protein sequence ID" value="PRT53890.1"/>
    <property type="molecule type" value="Genomic_DNA"/>
</dbReference>
<proteinExistence type="predicted"/>
<dbReference type="STRING" id="45607.A0A2T0FFY7"/>
<dbReference type="Proteomes" id="UP000238350">
    <property type="component" value="Unassembled WGS sequence"/>
</dbReference>
<feature type="region of interest" description="Disordered" evidence="1">
    <location>
        <begin position="162"/>
        <end position="268"/>
    </location>
</feature>
<feature type="compositionally biased region" description="Polar residues" evidence="1">
    <location>
        <begin position="179"/>
        <end position="188"/>
    </location>
</feature>
<dbReference type="InterPro" id="IPR006861">
    <property type="entry name" value="HABP4_PAIRBP1-bd"/>
</dbReference>
<protein>
    <submittedName>
        <fullName evidence="3">Suppressor protein STM1</fullName>
    </submittedName>
</protein>
<reference evidence="3 4" key="1">
    <citation type="submission" date="2017-04" db="EMBL/GenBank/DDBJ databases">
        <title>Genome sequencing of [Candida] sorbophila.</title>
        <authorList>
            <person name="Ahn J.O."/>
        </authorList>
    </citation>
    <scope>NUCLEOTIDE SEQUENCE [LARGE SCALE GENOMIC DNA]</scope>
    <source>
        <strain evidence="3 4">DS02</strain>
    </source>
</reference>
<dbReference type="AlphaFoldDB" id="A0A2T0FFY7"/>
<dbReference type="SMART" id="SM01233">
    <property type="entry name" value="HABP4_PAI-RBP1"/>
    <property type="match status" value="1"/>
</dbReference>
<keyword evidence="4" id="KW-1185">Reference proteome</keyword>
<organism evidence="3 4">
    <name type="scientific">Wickerhamiella sorbophila</name>
    <dbReference type="NCBI Taxonomy" id="45607"/>
    <lineage>
        <taxon>Eukaryota</taxon>
        <taxon>Fungi</taxon>
        <taxon>Dikarya</taxon>
        <taxon>Ascomycota</taxon>
        <taxon>Saccharomycotina</taxon>
        <taxon>Dipodascomycetes</taxon>
        <taxon>Dipodascales</taxon>
        <taxon>Trichomonascaceae</taxon>
        <taxon>Wickerhamiella</taxon>
    </lineage>
</organism>
<feature type="compositionally biased region" description="Basic and acidic residues" evidence="1">
    <location>
        <begin position="61"/>
        <end position="76"/>
    </location>
</feature>
<name>A0A2T0FFY7_9ASCO</name>
<comment type="caution">
    <text evidence="3">The sequence shown here is derived from an EMBL/GenBank/DDBJ whole genome shotgun (WGS) entry which is preliminary data.</text>
</comment>
<feature type="domain" description="Hyaluronan/mRNA-binding protein" evidence="2">
    <location>
        <begin position="89"/>
        <end position="175"/>
    </location>
</feature>
<evidence type="ECO:0000259" key="2">
    <source>
        <dbReference type="SMART" id="SM01233"/>
    </source>
</evidence>
<sequence length="268" mass="28900">MSTASVNFFAALDSEAPKQEFHTPVEKKSTSSKKVDRAPAKADPSRARPKKQDPNGNNAAFKDKAAGRTGNKKVDVGESATAHSRREGRGTKTDRQNKSGKRDTGKKIRQGWGDDKKELDEERAAAKIAAAERAAEEAAAFEASQAKLKTLDQFLSEKAAGLKVSSGAKRQPNEGADNDQWSNATSLVKDQPENENGRKKNLRQKKHKEVLTIDIEPELMPSLTGGSKDSNREGRGSFKSKPRGNGRGNGKSGSKPKPIDLASLPKLG</sequence>
<dbReference type="GeneID" id="36515259"/>
<dbReference type="RefSeq" id="XP_024663836.1">
    <property type="nucleotide sequence ID" value="XM_024808068.1"/>
</dbReference>
<feature type="compositionally biased region" description="Basic and acidic residues" evidence="1">
    <location>
        <begin position="84"/>
        <end position="119"/>
    </location>
</feature>
<evidence type="ECO:0000313" key="3">
    <source>
        <dbReference type="EMBL" id="PRT53890.1"/>
    </source>
</evidence>
<gene>
    <name evidence="3" type="ORF">B9G98_01510</name>
</gene>
<feature type="compositionally biased region" description="Basic residues" evidence="1">
    <location>
        <begin position="199"/>
        <end position="208"/>
    </location>
</feature>
<feature type="compositionally biased region" description="Basic and acidic residues" evidence="1">
    <location>
        <begin position="15"/>
        <end position="53"/>
    </location>
</feature>
<dbReference type="Gene3D" id="6.10.140.1040">
    <property type="match status" value="1"/>
</dbReference>